<dbReference type="EMBL" id="PCDP01000035">
    <property type="protein sequence ID" value="PZM13887.1"/>
    <property type="molecule type" value="Genomic_DNA"/>
</dbReference>
<dbReference type="GO" id="GO:0004459">
    <property type="term" value="F:L-lactate dehydrogenase (NAD+) activity"/>
    <property type="evidence" value="ECO:0007669"/>
    <property type="project" value="TreeGrafter"/>
</dbReference>
<organism evidence="9 10">
    <name type="scientific">Rhizobium tubonense</name>
    <dbReference type="NCBI Taxonomy" id="484088"/>
    <lineage>
        <taxon>Bacteria</taxon>
        <taxon>Pseudomonadati</taxon>
        <taxon>Pseudomonadota</taxon>
        <taxon>Alphaproteobacteria</taxon>
        <taxon>Hyphomicrobiales</taxon>
        <taxon>Rhizobiaceae</taxon>
        <taxon>Rhizobium/Agrobacterium group</taxon>
        <taxon>Rhizobium</taxon>
    </lineage>
</organism>
<comment type="similarity">
    <text evidence="5">Belongs to the FMN-dependent alpha-hydroxy acid dehydrogenase family.</text>
</comment>
<feature type="binding site" evidence="7">
    <location>
        <begin position="330"/>
        <end position="331"/>
    </location>
    <ligand>
        <name>FMN</name>
        <dbReference type="ChEBI" id="CHEBI:58210"/>
    </ligand>
</feature>
<evidence type="ECO:0000256" key="5">
    <source>
        <dbReference type="ARBA" id="ARBA00024042"/>
    </source>
</evidence>
<feature type="binding site" evidence="7">
    <location>
        <position position="165"/>
    </location>
    <ligand>
        <name>glyoxylate</name>
        <dbReference type="ChEBI" id="CHEBI:36655"/>
    </ligand>
</feature>
<reference evidence="9 10" key="1">
    <citation type="journal article" date="2018" name="Sci. Rep.">
        <title>Rhizobium tumorigenes sp. nov., a novel plant tumorigenic bacterium isolated from cane gall tumors on thornless blackberry.</title>
        <authorList>
            <person name="Kuzmanovi N."/>
            <person name="Smalla K."/>
            <person name="Gronow S."/>
            <person name="PuBawska J."/>
        </authorList>
    </citation>
    <scope>NUCLEOTIDE SEQUENCE [LARGE SCALE GENOMIC DNA]</scope>
    <source>
        <strain evidence="9 10">CCBAU 85046</strain>
    </source>
</reference>
<evidence type="ECO:0000256" key="6">
    <source>
        <dbReference type="PIRSR" id="PIRSR000138-1"/>
    </source>
</evidence>
<feature type="binding site" evidence="7">
    <location>
        <begin position="307"/>
        <end position="311"/>
    </location>
    <ligand>
        <name>FMN</name>
        <dbReference type="ChEBI" id="CHEBI:58210"/>
    </ligand>
</feature>
<accession>A0A2W4CLW6</accession>
<dbReference type="InterPro" id="IPR013785">
    <property type="entry name" value="Aldolase_TIM"/>
</dbReference>
<dbReference type="PANTHER" id="PTHR10578:SF107">
    <property type="entry name" value="2-HYDROXYACID OXIDASE 1"/>
    <property type="match status" value="1"/>
</dbReference>
<feature type="active site" description="Proton acceptor" evidence="6">
    <location>
        <position position="276"/>
    </location>
</feature>
<dbReference type="GO" id="GO:0010181">
    <property type="term" value="F:FMN binding"/>
    <property type="evidence" value="ECO:0007669"/>
    <property type="project" value="InterPro"/>
</dbReference>
<dbReference type="NCBIfam" id="NF008398">
    <property type="entry name" value="PRK11197.1"/>
    <property type="match status" value="1"/>
</dbReference>
<feature type="binding site" evidence="7">
    <location>
        <position position="252"/>
    </location>
    <ligand>
        <name>FMN</name>
        <dbReference type="ChEBI" id="CHEBI:58210"/>
    </ligand>
</feature>
<feature type="binding site" evidence="7">
    <location>
        <position position="279"/>
    </location>
    <ligand>
        <name>glyoxylate</name>
        <dbReference type="ChEBI" id="CHEBI:36655"/>
    </ligand>
</feature>
<dbReference type="InterPro" id="IPR000262">
    <property type="entry name" value="FMN-dep_DH"/>
</dbReference>
<evidence type="ECO:0000313" key="9">
    <source>
        <dbReference type="EMBL" id="PZM13887.1"/>
    </source>
</evidence>
<name>A0A2W4CLW6_9HYPH</name>
<evidence type="ECO:0000256" key="2">
    <source>
        <dbReference type="ARBA" id="ARBA00022630"/>
    </source>
</evidence>
<dbReference type="OrthoDB" id="9770452at2"/>
<evidence type="ECO:0000313" key="10">
    <source>
        <dbReference type="Proteomes" id="UP000248925"/>
    </source>
</evidence>
<dbReference type="RefSeq" id="WP_111160738.1">
    <property type="nucleotide sequence ID" value="NZ_PCDP01000035.1"/>
</dbReference>
<evidence type="ECO:0000256" key="7">
    <source>
        <dbReference type="PIRSR" id="PIRSR000138-2"/>
    </source>
</evidence>
<keyword evidence="3 7" id="KW-0288">FMN</keyword>
<dbReference type="PROSITE" id="PS51349">
    <property type="entry name" value="FMN_HYDROXY_ACID_DH_2"/>
    <property type="match status" value="1"/>
</dbReference>
<feature type="binding site" evidence="7">
    <location>
        <position position="130"/>
    </location>
    <ligand>
        <name>FMN</name>
        <dbReference type="ChEBI" id="CHEBI:58210"/>
    </ligand>
</feature>
<evidence type="ECO:0000259" key="8">
    <source>
        <dbReference type="PROSITE" id="PS51349"/>
    </source>
</evidence>
<feature type="binding site" evidence="7">
    <location>
        <position position="274"/>
    </location>
    <ligand>
        <name>FMN</name>
        <dbReference type="ChEBI" id="CHEBI:58210"/>
    </ligand>
</feature>
<feature type="binding site" evidence="7">
    <location>
        <position position="107"/>
    </location>
    <ligand>
        <name>FMN</name>
        <dbReference type="ChEBI" id="CHEBI:58210"/>
    </ligand>
</feature>
<evidence type="ECO:0000256" key="3">
    <source>
        <dbReference type="ARBA" id="ARBA00022643"/>
    </source>
</evidence>
<dbReference type="EC" id="1.1.2.3" evidence="9"/>
<comment type="caution">
    <text evidence="9">The sequence shown here is derived from an EMBL/GenBank/DDBJ whole genome shotgun (WGS) entry which is preliminary data.</text>
</comment>
<dbReference type="SUPFAM" id="SSF51395">
    <property type="entry name" value="FMN-linked oxidoreductases"/>
    <property type="match status" value="1"/>
</dbReference>
<protein>
    <submittedName>
        <fullName evidence="9">Alpha-hydroxy-acid oxidizing enzyme</fullName>
        <ecNumber evidence="9">1.1.2.3</ecNumber>
    </submittedName>
</protein>
<feature type="binding site" evidence="7">
    <location>
        <position position="276"/>
    </location>
    <ligand>
        <name>glyoxylate</name>
        <dbReference type="ChEBI" id="CHEBI:36655"/>
    </ligand>
</feature>
<dbReference type="AlphaFoldDB" id="A0A2W4CLW6"/>
<dbReference type="PANTHER" id="PTHR10578">
    <property type="entry name" value="S -2-HYDROXY-ACID OXIDASE-RELATED"/>
    <property type="match status" value="1"/>
</dbReference>
<evidence type="ECO:0000256" key="1">
    <source>
        <dbReference type="ARBA" id="ARBA00001917"/>
    </source>
</evidence>
<gene>
    <name evidence="9" type="primary">lldD</name>
    <name evidence="9" type="ORF">CPY51_13580</name>
</gene>
<feature type="binding site" evidence="7">
    <location>
        <begin position="78"/>
        <end position="80"/>
    </location>
    <ligand>
        <name>FMN</name>
        <dbReference type="ChEBI" id="CHEBI:58210"/>
    </ligand>
</feature>
<dbReference type="InterPro" id="IPR008259">
    <property type="entry name" value="FMN_hydac_DH_AS"/>
</dbReference>
<sequence>MATPLTIADLKTLAKRRVPKMFFDYADSGAWTESTYDANEADFKKIKLRQRVLVDMTNRSLETTMIGQKVSMPVALAPTGLTGMQHADGEMLAARAAEEFGVPFTLSTMSICSIEDVASVTTKPFWFQLYVMKDKDFVMNLINRAKAANCSALVLTADLQILGQRHKDLRNGLSAPPKFTPKHIWQMATRPSWCLGMAQTKRRSFGNIVGHAKNVSDLSSLSIWTAEQFDPRLSWDDVAWIKERWGGKLIIKGILDVEDAKAAAETGADAIIVSNHGGRQLDGAPSSISMLPRIVDAVGDRIEVHIDGGIRSGQDVLKAMALGAKGTFIGRPFLYGLGAMGKEGVSLALSIIRKELDITMALCGKRDINAVDRSIIADA</sequence>
<dbReference type="InterPro" id="IPR012133">
    <property type="entry name" value="Alpha-hydoxy_acid_DH_FMN"/>
</dbReference>
<dbReference type="FunFam" id="3.20.20.70:FF:000029">
    <property type="entry name" value="L-lactate dehydrogenase"/>
    <property type="match status" value="1"/>
</dbReference>
<keyword evidence="4 9" id="KW-0560">Oxidoreductase</keyword>
<dbReference type="GO" id="GO:0009060">
    <property type="term" value="P:aerobic respiration"/>
    <property type="evidence" value="ECO:0007669"/>
    <property type="project" value="TreeGrafter"/>
</dbReference>
<dbReference type="Proteomes" id="UP000248925">
    <property type="component" value="Unassembled WGS sequence"/>
</dbReference>
<keyword evidence="10" id="KW-1185">Reference proteome</keyword>
<feature type="binding site" evidence="7">
    <location>
        <position position="128"/>
    </location>
    <ligand>
        <name>FMN</name>
        <dbReference type="ChEBI" id="CHEBI:58210"/>
    </ligand>
</feature>
<dbReference type="PIRSF" id="PIRSF000138">
    <property type="entry name" value="Al-hdrx_acd_dh"/>
    <property type="match status" value="1"/>
</dbReference>
<proteinExistence type="inferred from homology"/>
<dbReference type="GO" id="GO:0005886">
    <property type="term" value="C:plasma membrane"/>
    <property type="evidence" value="ECO:0007669"/>
    <property type="project" value="TreeGrafter"/>
</dbReference>
<dbReference type="Pfam" id="PF01070">
    <property type="entry name" value="FMN_dh"/>
    <property type="match status" value="1"/>
</dbReference>
<feature type="binding site" evidence="7">
    <location>
        <position position="156"/>
    </location>
    <ligand>
        <name>FMN</name>
        <dbReference type="ChEBI" id="CHEBI:58210"/>
    </ligand>
</feature>
<dbReference type="GO" id="GO:0004460">
    <property type="term" value="F:L-lactate dehydrogenase (cytochrome) activity"/>
    <property type="evidence" value="ECO:0007669"/>
    <property type="project" value="UniProtKB-EC"/>
</dbReference>
<dbReference type="InterPro" id="IPR037396">
    <property type="entry name" value="FMN_HAD"/>
</dbReference>
<dbReference type="CDD" id="cd02809">
    <property type="entry name" value="alpha_hydroxyacid_oxid_FMN"/>
    <property type="match status" value="1"/>
</dbReference>
<feature type="domain" description="FMN hydroxy acid dehydrogenase" evidence="8">
    <location>
        <begin position="1"/>
        <end position="379"/>
    </location>
</feature>
<dbReference type="Gene3D" id="3.20.20.70">
    <property type="entry name" value="Aldolase class I"/>
    <property type="match status" value="1"/>
</dbReference>
<comment type="cofactor">
    <cofactor evidence="1">
        <name>FMN</name>
        <dbReference type="ChEBI" id="CHEBI:58210"/>
    </cofactor>
</comment>
<dbReference type="PROSITE" id="PS00557">
    <property type="entry name" value="FMN_HYDROXY_ACID_DH_1"/>
    <property type="match status" value="1"/>
</dbReference>
<keyword evidence="2 7" id="KW-0285">Flavoprotein</keyword>
<feature type="binding site" evidence="7">
    <location>
        <position position="25"/>
    </location>
    <ligand>
        <name>glyoxylate</name>
        <dbReference type="ChEBI" id="CHEBI:36655"/>
    </ligand>
</feature>
<evidence type="ECO:0000256" key="4">
    <source>
        <dbReference type="ARBA" id="ARBA00023002"/>
    </source>
</evidence>